<dbReference type="RefSeq" id="WP_377101978.1">
    <property type="nucleotide sequence ID" value="NZ_JBHTHU010000021.1"/>
</dbReference>
<evidence type="ECO:0000313" key="2">
    <source>
        <dbReference type="EMBL" id="MFD0751690.1"/>
    </source>
</evidence>
<dbReference type="EMBL" id="JBHTHU010000021">
    <property type="protein sequence ID" value="MFD0751690.1"/>
    <property type="molecule type" value="Genomic_DNA"/>
</dbReference>
<evidence type="ECO:0000313" key="3">
    <source>
        <dbReference type="Proteomes" id="UP001596958"/>
    </source>
</evidence>
<sequence length="473" mass="53049">MRSYLFSTLIFLISITALSSCKQKDAANNASATPTGAATGDVDEKVILEVGSEKFTVFELQKHFKMFTQNFTQKSGRYPGQGDVKLWANDFIERAYILADARAQGYYDRADVQSTAESVAVMMLTQPNGIIDKKIMEGVSADEVKKAVAAQPGVNINVVTNNLKQKAIANYHEKIKIRSTVKADKQVVAVLNKALAKYEKAHEIKKADITDILNADIATYRNPENKIIALRVADLADYYNNLPIKLPIVDTTVILEYIQNWASNIYIINDAKKMGVLDNPEFKLSKKNFTDNVVFRKYQDEQLTGDPKVTENEILSAYNGVKGYMLRPTQIVYGFFTFANFQDAIEAQNTLRLKPTDTTRLKNALSEKRHIKFDEGSKQLIDTLRKTLIRLQPGQSSMPVQTKDYYTVLYMESAGGTQPLQISDLRTYLVALALEKRRATNRHARIAKLAEKYKKTGDLDAALLAEINTIPSS</sequence>
<organism evidence="2 3">
    <name type="scientific">Mucilaginibacter calamicampi</name>
    <dbReference type="NCBI Taxonomy" id="1302352"/>
    <lineage>
        <taxon>Bacteria</taxon>
        <taxon>Pseudomonadati</taxon>
        <taxon>Bacteroidota</taxon>
        <taxon>Sphingobacteriia</taxon>
        <taxon>Sphingobacteriales</taxon>
        <taxon>Sphingobacteriaceae</taxon>
        <taxon>Mucilaginibacter</taxon>
    </lineage>
</organism>
<feature type="chain" id="PRO_5045889856" description="PpiC domain-containing protein" evidence="1">
    <location>
        <begin position="20"/>
        <end position="473"/>
    </location>
</feature>
<name>A0ABW2Z1E9_9SPHI</name>
<keyword evidence="1" id="KW-0732">Signal</keyword>
<protein>
    <recommendedName>
        <fullName evidence="4">PpiC domain-containing protein</fullName>
    </recommendedName>
</protein>
<feature type="signal peptide" evidence="1">
    <location>
        <begin position="1"/>
        <end position="19"/>
    </location>
</feature>
<accession>A0ABW2Z1E9</accession>
<evidence type="ECO:0000256" key="1">
    <source>
        <dbReference type="SAM" id="SignalP"/>
    </source>
</evidence>
<proteinExistence type="predicted"/>
<dbReference type="Proteomes" id="UP001596958">
    <property type="component" value="Unassembled WGS sequence"/>
</dbReference>
<gene>
    <name evidence="2" type="ORF">ACFQZS_16180</name>
</gene>
<reference evidence="3" key="1">
    <citation type="journal article" date="2019" name="Int. J. Syst. Evol. Microbiol.">
        <title>The Global Catalogue of Microorganisms (GCM) 10K type strain sequencing project: providing services to taxonomists for standard genome sequencing and annotation.</title>
        <authorList>
            <consortium name="The Broad Institute Genomics Platform"/>
            <consortium name="The Broad Institute Genome Sequencing Center for Infectious Disease"/>
            <person name="Wu L."/>
            <person name="Ma J."/>
        </authorList>
    </citation>
    <scope>NUCLEOTIDE SEQUENCE [LARGE SCALE GENOMIC DNA]</scope>
    <source>
        <strain evidence="3">CCUG 63418</strain>
    </source>
</reference>
<evidence type="ECO:0008006" key="4">
    <source>
        <dbReference type="Google" id="ProtNLM"/>
    </source>
</evidence>
<comment type="caution">
    <text evidence="2">The sequence shown here is derived from an EMBL/GenBank/DDBJ whole genome shotgun (WGS) entry which is preliminary data.</text>
</comment>
<dbReference type="PROSITE" id="PS51257">
    <property type="entry name" value="PROKAR_LIPOPROTEIN"/>
    <property type="match status" value="1"/>
</dbReference>
<keyword evidence="3" id="KW-1185">Reference proteome</keyword>